<comment type="caution">
    <text evidence="2">The sequence shown here is derived from an EMBL/GenBank/DDBJ whole genome shotgun (WGS) entry which is preliminary data.</text>
</comment>
<dbReference type="RefSeq" id="WP_323578736.1">
    <property type="nucleotide sequence ID" value="NZ_JAYGJQ010000003.1"/>
</dbReference>
<dbReference type="InterPro" id="IPR051044">
    <property type="entry name" value="MAG_DAG_Lipase"/>
</dbReference>
<dbReference type="EMBL" id="JAYGJQ010000003">
    <property type="protein sequence ID" value="MEA9358366.1"/>
    <property type="molecule type" value="Genomic_DNA"/>
</dbReference>
<reference evidence="2 3" key="1">
    <citation type="submission" date="2023-11" db="EMBL/GenBank/DDBJ databases">
        <title>A Novel Polar Bacteriovorax (B. antarcticus) Isolated from the Biocrust in Antarctica.</title>
        <authorList>
            <person name="Mun W."/>
            <person name="Choi S.Y."/>
            <person name="Mitchell R.J."/>
        </authorList>
    </citation>
    <scope>NUCLEOTIDE SEQUENCE [LARGE SCALE GENOMIC DNA]</scope>
    <source>
        <strain evidence="2 3">PP10</strain>
    </source>
</reference>
<keyword evidence="3" id="KW-1185">Reference proteome</keyword>
<dbReference type="Gene3D" id="3.40.50.1820">
    <property type="entry name" value="alpha/beta hydrolase"/>
    <property type="match status" value="1"/>
</dbReference>
<dbReference type="SUPFAM" id="SSF53474">
    <property type="entry name" value="alpha/beta-Hydrolases"/>
    <property type="match status" value="1"/>
</dbReference>
<dbReference type="InterPro" id="IPR022742">
    <property type="entry name" value="Hydrolase_4"/>
</dbReference>
<dbReference type="Pfam" id="PF12146">
    <property type="entry name" value="Hydrolase_4"/>
    <property type="match status" value="1"/>
</dbReference>
<organism evidence="2 3">
    <name type="scientific">Bacteriovorax antarcticus</name>
    <dbReference type="NCBI Taxonomy" id="3088717"/>
    <lineage>
        <taxon>Bacteria</taxon>
        <taxon>Pseudomonadati</taxon>
        <taxon>Bdellovibrionota</taxon>
        <taxon>Bacteriovoracia</taxon>
        <taxon>Bacteriovoracales</taxon>
        <taxon>Bacteriovoracaceae</taxon>
        <taxon>Bacteriovorax</taxon>
    </lineage>
</organism>
<dbReference type="Proteomes" id="UP001302274">
    <property type="component" value="Unassembled WGS sequence"/>
</dbReference>
<feature type="domain" description="Serine aminopeptidase S33" evidence="1">
    <location>
        <begin position="36"/>
        <end position="148"/>
    </location>
</feature>
<evidence type="ECO:0000259" key="1">
    <source>
        <dbReference type="Pfam" id="PF12146"/>
    </source>
</evidence>
<name>A0ABU5VZE2_9BACT</name>
<proteinExistence type="predicted"/>
<protein>
    <submittedName>
        <fullName evidence="2">Alpha/beta fold hydrolase</fullName>
    </submittedName>
</protein>
<accession>A0ABU5VZE2</accession>
<dbReference type="InterPro" id="IPR029058">
    <property type="entry name" value="AB_hydrolase_fold"/>
</dbReference>
<dbReference type="GO" id="GO:0016787">
    <property type="term" value="F:hydrolase activity"/>
    <property type="evidence" value="ECO:0007669"/>
    <property type="project" value="UniProtKB-KW"/>
</dbReference>
<sequence length="289" mass="32546">MSTGLHAKVSEHVFKMNTSQECYIRTIIQSPEGMKTKADMLFFIGFGDRADNHDPLFKLMNEQGIRVISFDYPTHGESRCSHLDYETFTSLSDMAQEIEEKTREDVNRPLFVSGWSTGGLLAVRMMQNNYLAERFVQGLVLITPGISVYTFVGGDGIIREKTLLQNPTPPHMGPPSPVSPFLTPVFAVNLKFNSSLARGSHLPNFIPTLVLVAGEKLDKYVKTPVLKEWIKKERITKNNLTAFQCENSMHEMDNEIGTIGPTVRNLIKDFVNNQQDKIRPYDTAACKSL</sequence>
<dbReference type="PANTHER" id="PTHR11614">
    <property type="entry name" value="PHOSPHOLIPASE-RELATED"/>
    <property type="match status" value="1"/>
</dbReference>
<keyword evidence="2" id="KW-0378">Hydrolase</keyword>
<evidence type="ECO:0000313" key="2">
    <source>
        <dbReference type="EMBL" id="MEA9358366.1"/>
    </source>
</evidence>
<gene>
    <name evidence="2" type="ORF">SHI21_19175</name>
</gene>
<evidence type="ECO:0000313" key="3">
    <source>
        <dbReference type="Proteomes" id="UP001302274"/>
    </source>
</evidence>